<protein>
    <submittedName>
        <fullName evidence="7">Glycine betaine ABC transporter substrate-binding protein</fullName>
    </submittedName>
</protein>
<dbReference type="PROSITE" id="PS51257">
    <property type="entry name" value="PROKAR_LIPOPROTEIN"/>
    <property type="match status" value="1"/>
</dbReference>
<comment type="subcellular location">
    <subcellularLocation>
        <location evidence="1">Cell membrane</location>
    </subcellularLocation>
</comment>
<gene>
    <name evidence="7" type="ORF">JF544_10230</name>
</gene>
<dbReference type="RefSeq" id="WP_206933753.1">
    <property type="nucleotide sequence ID" value="NZ_JAEKJY010000003.1"/>
</dbReference>
<proteinExistence type="predicted"/>
<evidence type="ECO:0000259" key="6">
    <source>
        <dbReference type="Pfam" id="PF04069"/>
    </source>
</evidence>
<organism evidence="7 8">
    <name type="scientific">Halobacillus kuroshimensis</name>
    <dbReference type="NCBI Taxonomy" id="302481"/>
    <lineage>
        <taxon>Bacteria</taxon>
        <taxon>Bacillati</taxon>
        <taxon>Bacillota</taxon>
        <taxon>Bacilli</taxon>
        <taxon>Bacillales</taxon>
        <taxon>Bacillaceae</taxon>
        <taxon>Halobacillus</taxon>
    </lineage>
</organism>
<dbReference type="Gene3D" id="3.10.105.10">
    <property type="entry name" value="Dipeptide-binding Protein, Domain 3"/>
    <property type="match status" value="2"/>
</dbReference>
<dbReference type="PANTHER" id="PTHR47737:SF1">
    <property type="entry name" value="GLYCINE BETAINE_PROLINE BETAINE TRANSPORT SYSTEM PERMEASE PROTEIN PROW"/>
    <property type="match status" value="1"/>
</dbReference>
<evidence type="ECO:0000256" key="4">
    <source>
        <dbReference type="ARBA" id="ARBA00023136"/>
    </source>
</evidence>
<evidence type="ECO:0000256" key="1">
    <source>
        <dbReference type="ARBA" id="ARBA00004236"/>
    </source>
</evidence>
<dbReference type="CDD" id="cd13639">
    <property type="entry name" value="PBP2_OpuAC_like"/>
    <property type="match status" value="1"/>
</dbReference>
<name>A0ABS3DWB9_9BACI</name>
<evidence type="ECO:0000313" key="7">
    <source>
        <dbReference type="EMBL" id="MBN8235626.1"/>
    </source>
</evidence>
<keyword evidence="5" id="KW-0732">Signal</keyword>
<dbReference type="Gene3D" id="3.40.190.100">
    <property type="entry name" value="Glycine betaine-binding periplasmic protein, domain 2"/>
    <property type="match status" value="1"/>
</dbReference>
<evidence type="ECO:0000256" key="5">
    <source>
        <dbReference type="SAM" id="SignalP"/>
    </source>
</evidence>
<keyword evidence="4" id="KW-0472">Membrane</keyword>
<feature type="domain" description="ABC-type glycine betaine transport system substrate-binding" evidence="6">
    <location>
        <begin position="37"/>
        <end position="281"/>
    </location>
</feature>
<evidence type="ECO:0000256" key="3">
    <source>
        <dbReference type="ARBA" id="ARBA00022475"/>
    </source>
</evidence>
<evidence type="ECO:0000256" key="2">
    <source>
        <dbReference type="ARBA" id="ARBA00022448"/>
    </source>
</evidence>
<keyword evidence="2" id="KW-0813">Transport</keyword>
<feature type="signal peptide" evidence="5">
    <location>
        <begin position="1"/>
        <end position="22"/>
    </location>
</feature>
<dbReference type="Pfam" id="PF04069">
    <property type="entry name" value="OpuAC"/>
    <property type="match status" value="1"/>
</dbReference>
<feature type="chain" id="PRO_5046149315" evidence="5">
    <location>
        <begin position="23"/>
        <end position="291"/>
    </location>
</feature>
<evidence type="ECO:0000313" key="8">
    <source>
        <dbReference type="Proteomes" id="UP000663970"/>
    </source>
</evidence>
<dbReference type="InterPro" id="IPR007210">
    <property type="entry name" value="ABC_Gly_betaine_transp_sub-bd"/>
</dbReference>
<keyword evidence="8" id="KW-1185">Reference proteome</keyword>
<sequence length="291" mass="32885">MKMWTKGLSLLGTMLFIAFLSACGSADGESTDSGDQEISIGQINWAENIAVTNMWKVILEDEGYQVKLNNLNMGSTMKALESGDLDASLEIWLPVQDANYLEKYKDDVNFSEAAWFDNAKVGLVVPNYMEEVNSVEDLNEHKDLFNSQITGFGPGAGTMEVTEQLIEDYDLNYELLPSSESAMLAEIGNAVKEEEPIVAPLWSPHWIFSEYDLKFLEDPKNTYGGVEKIHHATRLAFDEDYPEVSGWLKNWKMNDQQIGKLITYVEDSEEPADGAEKWVEENQDLIDKWIK</sequence>
<dbReference type="PANTHER" id="PTHR47737">
    <property type="entry name" value="GLYCINE BETAINE/PROLINE BETAINE TRANSPORT SYSTEM PERMEASE PROTEIN PROW"/>
    <property type="match status" value="1"/>
</dbReference>
<dbReference type="EMBL" id="JAEKJY010000003">
    <property type="protein sequence ID" value="MBN8235626.1"/>
    <property type="molecule type" value="Genomic_DNA"/>
</dbReference>
<keyword evidence="3" id="KW-1003">Cell membrane</keyword>
<dbReference type="Proteomes" id="UP000663970">
    <property type="component" value="Unassembled WGS sequence"/>
</dbReference>
<dbReference type="SUPFAM" id="SSF53850">
    <property type="entry name" value="Periplasmic binding protein-like II"/>
    <property type="match status" value="1"/>
</dbReference>
<comment type="caution">
    <text evidence="7">The sequence shown here is derived from an EMBL/GenBank/DDBJ whole genome shotgun (WGS) entry which is preliminary data.</text>
</comment>
<accession>A0ABS3DWB9</accession>
<reference evidence="7 8" key="1">
    <citation type="submission" date="2020-12" db="EMBL/GenBank/DDBJ databases">
        <title>Oil enriched cultivation method for isolating marine PHA-producing bacteria.</title>
        <authorList>
            <person name="Zheng W."/>
            <person name="Yu S."/>
            <person name="Huang Y."/>
        </authorList>
    </citation>
    <scope>NUCLEOTIDE SEQUENCE [LARGE SCALE GENOMIC DNA]</scope>
    <source>
        <strain evidence="7 8">SY-2-6</strain>
    </source>
</reference>